<name>A0A0U1M768_TALIS</name>
<keyword evidence="3" id="KW-1185">Reference proteome</keyword>
<feature type="coiled-coil region" evidence="1">
    <location>
        <begin position="29"/>
        <end position="63"/>
    </location>
</feature>
<protein>
    <submittedName>
        <fullName evidence="2">Uncharacterized protein</fullName>
    </submittedName>
</protein>
<sequence length="243" mass="28667">MTSSDAKTMNEGEIDWENMTRKDWHCGDNAMLKVDIQDLEAENDKLRAEIEELKDRQNADCTETSYDLDFDLKDLPIEDEEDEPVIPPIWDQRRVILDEVYINATTNLAPQNKNPPAYRGVRPHGNIQADIEIIAQHGYPHKWQIAFFHMYGIRHEQIKDMMTTSGLEYLYKTYDIRGTVQIQLPFTPNPDNREHMEDIRRICDGLLSTTEIWSPWYWDQWCVKELYHDAYARVFSLRIEDGV</sequence>
<reference evidence="2 3" key="1">
    <citation type="submission" date="2015-04" db="EMBL/GenBank/DDBJ databases">
        <authorList>
            <person name="Syromyatnikov M.Y."/>
            <person name="Popov V.N."/>
        </authorList>
    </citation>
    <scope>NUCLEOTIDE SEQUENCE [LARGE SCALE GENOMIC DNA]</scope>
    <source>
        <strain evidence="2">WF-38-12</strain>
    </source>
</reference>
<keyword evidence="1" id="KW-0175">Coiled coil</keyword>
<evidence type="ECO:0000313" key="3">
    <source>
        <dbReference type="Proteomes" id="UP000054383"/>
    </source>
</evidence>
<gene>
    <name evidence="2" type="ORF">PISL3812_08260</name>
</gene>
<evidence type="ECO:0000313" key="2">
    <source>
        <dbReference type="EMBL" id="CRG91212.1"/>
    </source>
</evidence>
<dbReference type="Proteomes" id="UP000054383">
    <property type="component" value="Unassembled WGS sequence"/>
</dbReference>
<accession>A0A0U1M768</accession>
<dbReference type="EMBL" id="CVMT01000009">
    <property type="protein sequence ID" value="CRG91212.1"/>
    <property type="molecule type" value="Genomic_DNA"/>
</dbReference>
<evidence type="ECO:0000256" key="1">
    <source>
        <dbReference type="SAM" id="Coils"/>
    </source>
</evidence>
<dbReference type="AlphaFoldDB" id="A0A0U1M768"/>
<organism evidence="2 3">
    <name type="scientific">Talaromyces islandicus</name>
    <name type="common">Penicillium islandicum</name>
    <dbReference type="NCBI Taxonomy" id="28573"/>
    <lineage>
        <taxon>Eukaryota</taxon>
        <taxon>Fungi</taxon>
        <taxon>Dikarya</taxon>
        <taxon>Ascomycota</taxon>
        <taxon>Pezizomycotina</taxon>
        <taxon>Eurotiomycetes</taxon>
        <taxon>Eurotiomycetidae</taxon>
        <taxon>Eurotiales</taxon>
        <taxon>Trichocomaceae</taxon>
        <taxon>Talaromyces</taxon>
        <taxon>Talaromyces sect. Islandici</taxon>
    </lineage>
</organism>
<proteinExistence type="predicted"/>